<evidence type="ECO:0000313" key="1">
    <source>
        <dbReference type="EMBL" id="SFP60346.1"/>
    </source>
</evidence>
<proteinExistence type="predicted"/>
<evidence type="ECO:0000313" key="2">
    <source>
        <dbReference type="Proteomes" id="UP000199227"/>
    </source>
</evidence>
<name>A0A1I5RR06_9BACT</name>
<sequence length="156" mass="17253">MAGLMLLPSQEGLELLKEDLKANLKYAVLLDGDKNEITRYEFTSIYYDGDKVLTALFEVPIEENITTPMKFLRVVNGDDVVISEGETPEITFVVGVGGVQTLKFAVSGEAGEIVFKANDYITKTEFDELYLPTLEALTARVNELEKILIDKGVING</sequence>
<organism evidence="1 2">
    <name type="scientific">Hydrogenimonas thermophila</name>
    <dbReference type="NCBI Taxonomy" id="223786"/>
    <lineage>
        <taxon>Bacteria</taxon>
        <taxon>Pseudomonadati</taxon>
        <taxon>Campylobacterota</taxon>
        <taxon>Epsilonproteobacteria</taxon>
        <taxon>Campylobacterales</taxon>
        <taxon>Hydrogenimonadaceae</taxon>
        <taxon>Hydrogenimonas</taxon>
    </lineage>
</organism>
<accession>A0A1I5RR06</accession>
<dbReference type="Proteomes" id="UP000199227">
    <property type="component" value="Unassembled WGS sequence"/>
</dbReference>
<keyword evidence="2" id="KW-1185">Reference proteome</keyword>
<dbReference type="STRING" id="223786.SAMN05216234_1288"/>
<gene>
    <name evidence="1" type="ORF">SAMN05216234_1288</name>
</gene>
<dbReference type="AlphaFoldDB" id="A0A1I5RR06"/>
<dbReference type="RefSeq" id="WP_092913052.1">
    <property type="nucleotide sequence ID" value="NZ_FOXB01000028.1"/>
</dbReference>
<dbReference type="OrthoDB" id="5319074at2"/>
<dbReference type="EMBL" id="FOXB01000028">
    <property type="protein sequence ID" value="SFP60346.1"/>
    <property type="molecule type" value="Genomic_DNA"/>
</dbReference>
<protein>
    <submittedName>
        <fullName evidence="1">Uncharacterized protein</fullName>
    </submittedName>
</protein>
<reference evidence="1 2" key="1">
    <citation type="submission" date="2016-10" db="EMBL/GenBank/DDBJ databases">
        <authorList>
            <person name="de Groot N.N."/>
        </authorList>
    </citation>
    <scope>NUCLEOTIDE SEQUENCE [LARGE SCALE GENOMIC DNA]</scope>
    <source>
        <strain evidence="1 2">EP1-55-1</strain>
    </source>
</reference>